<dbReference type="EnsemblPlants" id="Pp3c3_24600V3.1">
    <property type="protein sequence ID" value="PAC:32942503.CDS.1"/>
    <property type="gene ID" value="Pp3c3_24600"/>
</dbReference>
<dbReference type="Proteomes" id="UP000006727">
    <property type="component" value="Chromosome 3"/>
</dbReference>
<organism evidence="2">
    <name type="scientific">Physcomitrium patens</name>
    <name type="common">Spreading-leaved earth moss</name>
    <name type="synonym">Physcomitrella patens</name>
    <dbReference type="NCBI Taxonomy" id="3218"/>
    <lineage>
        <taxon>Eukaryota</taxon>
        <taxon>Viridiplantae</taxon>
        <taxon>Streptophyta</taxon>
        <taxon>Embryophyta</taxon>
        <taxon>Bryophyta</taxon>
        <taxon>Bryophytina</taxon>
        <taxon>Bryopsida</taxon>
        <taxon>Funariidae</taxon>
        <taxon>Funariales</taxon>
        <taxon>Funariaceae</taxon>
        <taxon>Physcomitrium</taxon>
    </lineage>
</organism>
<accession>A0A2K1KVW0</accession>
<keyword evidence="1" id="KW-1133">Transmembrane helix</keyword>
<reference evidence="2 4" key="1">
    <citation type="journal article" date="2008" name="Science">
        <title>The Physcomitrella genome reveals evolutionary insights into the conquest of land by plants.</title>
        <authorList>
            <person name="Rensing S."/>
            <person name="Lang D."/>
            <person name="Zimmer A."/>
            <person name="Terry A."/>
            <person name="Salamov A."/>
            <person name="Shapiro H."/>
            <person name="Nishiyama T."/>
            <person name="Perroud P.-F."/>
            <person name="Lindquist E."/>
            <person name="Kamisugi Y."/>
            <person name="Tanahashi T."/>
            <person name="Sakakibara K."/>
            <person name="Fujita T."/>
            <person name="Oishi K."/>
            <person name="Shin-I T."/>
            <person name="Kuroki Y."/>
            <person name="Toyoda A."/>
            <person name="Suzuki Y."/>
            <person name="Hashimoto A."/>
            <person name="Yamaguchi K."/>
            <person name="Sugano A."/>
            <person name="Kohara Y."/>
            <person name="Fujiyama A."/>
            <person name="Anterola A."/>
            <person name="Aoki S."/>
            <person name="Ashton N."/>
            <person name="Barbazuk W.B."/>
            <person name="Barker E."/>
            <person name="Bennetzen J."/>
            <person name="Bezanilla M."/>
            <person name="Blankenship R."/>
            <person name="Cho S.H."/>
            <person name="Dutcher S."/>
            <person name="Estelle M."/>
            <person name="Fawcett J.A."/>
            <person name="Gundlach H."/>
            <person name="Hanada K."/>
            <person name="Heyl A."/>
            <person name="Hicks K.A."/>
            <person name="Hugh J."/>
            <person name="Lohr M."/>
            <person name="Mayer K."/>
            <person name="Melkozernov A."/>
            <person name="Murata T."/>
            <person name="Nelson D."/>
            <person name="Pils B."/>
            <person name="Prigge M."/>
            <person name="Reiss B."/>
            <person name="Renner T."/>
            <person name="Rombauts S."/>
            <person name="Rushton P."/>
            <person name="Sanderfoot A."/>
            <person name="Schween G."/>
            <person name="Shiu S.-H."/>
            <person name="Stueber K."/>
            <person name="Theodoulou F.L."/>
            <person name="Tu H."/>
            <person name="Van de Peer Y."/>
            <person name="Verrier P.J."/>
            <person name="Waters E."/>
            <person name="Wood A."/>
            <person name="Yang L."/>
            <person name="Cove D."/>
            <person name="Cuming A."/>
            <person name="Hasebe M."/>
            <person name="Lucas S."/>
            <person name="Mishler D.B."/>
            <person name="Reski R."/>
            <person name="Grigoriev I."/>
            <person name="Quatrano R.S."/>
            <person name="Boore J.L."/>
        </authorList>
    </citation>
    <scope>NUCLEOTIDE SEQUENCE [LARGE SCALE GENOMIC DNA]</scope>
    <source>
        <strain evidence="3 4">cv. Gransden 2004</strain>
    </source>
</reference>
<evidence type="ECO:0000256" key="1">
    <source>
        <dbReference type="SAM" id="Phobius"/>
    </source>
</evidence>
<gene>
    <name evidence="2" type="ORF">PHYPA_004905</name>
</gene>
<reference evidence="3" key="3">
    <citation type="submission" date="2020-12" db="UniProtKB">
        <authorList>
            <consortium name="EnsemblPlants"/>
        </authorList>
    </citation>
    <scope>IDENTIFICATION</scope>
</reference>
<keyword evidence="1" id="KW-0472">Membrane</keyword>
<dbReference type="Gramene" id="Pp3c3_24600V3.1">
    <property type="protein sequence ID" value="PAC:32942503.CDS.1"/>
    <property type="gene ID" value="Pp3c3_24600"/>
</dbReference>
<protein>
    <submittedName>
        <fullName evidence="2 3">Uncharacterized protein</fullName>
    </submittedName>
</protein>
<keyword evidence="4" id="KW-1185">Reference proteome</keyword>
<feature type="transmembrane region" description="Helical" evidence="1">
    <location>
        <begin position="30"/>
        <end position="50"/>
    </location>
</feature>
<dbReference type="EnsemblPlants" id="Pp3c3_24600V3.2">
    <property type="protein sequence ID" value="PAC:32942504.CDS.1"/>
    <property type="gene ID" value="Pp3c3_24600"/>
</dbReference>
<evidence type="ECO:0000313" key="3">
    <source>
        <dbReference type="EnsemblPlants" id="PAC:32942503.CDS.1"/>
    </source>
</evidence>
<evidence type="ECO:0000313" key="4">
    <source>
        <dbReference type="Proteomes" id="UP000006727"/>
    </source>
</evidence>
<dbReference type="Gramene" id="Pp3c3_24600V3.2">
    <property type="protein sequence ID" value="PAC:32942504.CDS.1"/>
    <property type="gene ID" value="Pp3c3_24600"/>
</dbReference>
<keyword evidence="1" id="KW-0812">Transmembrane</keyword>
<reference evidence="2 4" key="2">
    <citation type="journal article" date="2018" name="Plant J.">
        <title>The Physcomitrella patens chromosome-scale assembly reveals moss genome structure and evolution.</title>
        <authorList>
            <person name="Lang D."/>
            <person name="Ullrich K.K."/>
            <person name="Murat F."/>
            <person name="Fuchs J."/>
            <person name="Jenkins J."/>
            <person name="Haas F.B."/>
            <person name="Piednoel M."/>
            <person name="Gundlach H."/>
            <person name="Van Bel M."/>
            <person name="Meyberg R."/>
            <person name="Vives C."/>
            <person name="Morata J."/>
            <person name="Symeonidi A."/>
            <person name="Hiss M."/>
            <person name="Muchero W."/>
            <person name="Kamisugi Y."/>
            <person name="Saleh O."/>
            <person name="Blanc G."/>
            <person name="Decker E.L."/>
            <person name="van Gessel N."/>
            <person name="Grimwood J."/>
            <person name="Hayes R.D."/>
            <person name="Graham S.W."/>
            <person name="Gunter L.E."/>
            <person name="McDaniel S.F."/>
            <person name="Hoernstein S.N.W."/>
            <person name="Larsson A."/>
            <person name="Li F.W."/>
            <person name="Perroud P.F."/>
            <person name="Phillips J."/>
            <person name="Ranjan P."/>
            <person name="Rokshar D.S."/>
            <person name="Rothfels C.J."/>
            <person name="Schneider L."/>
            <person name="Shu S."/>
            <person name="Stevenson D.W."/>
            <person name="Thummler F."/>
            <person name="Tillich M."/>
            <person name="Villarreal Aguilar J.C."/>
            <person name="Widiez T."/>
            <person name="Wong G.K."/>
            <person name="Wymore A."/>
            <person name="Zhang Y."/>
            <person name="Zimmer A.D."/>
            <person name="Quatrano R.S."/>
            <person name="Mayer K.F.X."/>
            <person name="Goodstein D."/>
            <person name="Casacuberta J.M."/>
            <person name="Vandepoele K."/>
            <person name="Reski R."/>
            <person name="Cuming A.C."/>
            <person name="Tuskan G.A."/>
            <person name="Maumus F."/>
            <person name="Salse J."/>
            <person name="Schmutz J."/>
            <person name="Rensing S.A."/>
        </authorList>
    </citation>
    <scope>NUCLEOTIDE SEQUENCE [LARGE SCALE GENOMIC DNA]</scope>
    <source>
        <strain evidence="3 4">cv. Gransden 2004</strain>
    </source>
</reference>
<name>A0A2K1KVW0_PHYPA</name>
<proteinExistence type="predicted"/>
<dbReference type="PaxDb" id="3218-PP1S446_26V6.1"/>
<sequence>MCHSSLPFVFRTFEVVLILARSINMSMHSMSCLGFLVIRAVFLKLVLVLVV</sequence>
<dbReference type="EMBL" id="ABEU02000003">
    <property type="protein sequence ID" value="PNR57911.1"/>
    <property type="molecule type" value="Genomic_DNA"/>
</dbReference>
<dbReference type="InParanoid" id="A0A2K1KVW0"/>
<dbReference type="AlphaFoldDB" id="A0A2K1KVW0"/>
<evidence type="ECO:0000313" key="2">
    <source>
        <dbReference type="EMBL" id="PNR57911.1"/>
    </source>
</evidence>